<dbReference type="OrthoDB" id="185373at2759"/>
<name>A0A6A5TF46_9PLEO</name>
<dbReference type="Proteomes" id="UP000800035">
    <property type="component" value="Unassembled WGS sequence"/>
</dbReference>
<evidence type="ECO:0000313" key="5">
    <source>
        <dbReference type="Proteomes" id="UP000800035"/>
    </source>
</evidence>
<dbReference type="PANTHER" id="PTHR47942">
    <property type="entry name" value="TETRATRICOPEPTIDE REPEAT (TPR)-LIKE SUPERFAMILY PROTEIN-RELATED"/>
    <property type="match status" value="1"/>
</dbReference>
<protein>
    <recommendedName>
        <fullName evidence="6">Pentatricopeptide repeat protein</fullName>
    </recommendedName>
</protein>
<sequence>MLALWSRATRTPGTCRCISCVSNNSAIAKRAGGASIRGSWLGTLTSTFVYTAVFAAGLAIDAKAKRQRNQQWDTAFEELRQEMGESSASERECGPRDRIPSGGLETIEDLLAKGVRWDTIRNAVGMELWEDGLQQARPSDAHVELIPDSFWDLLPFDSRFPGSQLPTPDWPANTGPQLIRHHLPPQSLWSLDHMRWTAVRKRQSWKKLAIQELSIGVLIHALLDHAEVSQLPQAALKPLSSHIQSIALLSPYENEGARYQINEDIKKLQSLPVDVSIEAIMEAKVSTKGPGIPSYHQDADGDFYAITKQMNTAIENLFNDARTDSLTPENDDQFRLTTAKICHNLLVSTAAPDLHTFNLLLSGYKRRGRFHLVNDVIEAFDVCKIRPNELTCASILDHYVMINAPEYFSCFVAKMRGAQNALMLARADININDMGKDRLIRVSDSKVYQKVYPTPVVFSALMKGVLKFAGFERAIDIYFEMKEDGWGLDALALSHFLQDCVKRGDWNGGLMIWQEISSIKQNINPIHMSKAYANMLGLCSVTGNTVAFNQLLTEIARKGYDRRRIMSSAVTIAHEAQERKGNMAPAWAADNLLIAVSDYMDSSQSIDDHDPASSTLDFDFETAFEDNAASFWSQATVPSEPADLLGSEKVVMGDPDQAWETWIQHELGDPMPTNPASGTGEASSKPEHDDQSNSVGKRKRKPKI</sequence>
<proteinExistence type="predicted"/>
<evidence type="ECO:0000313" key="4">
    <source>
        <dbReference type="EMBL" id="KAF1951443.1"/>
    </source>
</evidence>
<keyword evidence="3" id="KW-1133">Transmembrane helix</keyword>
<organism evidence="4 5">
    <name type="scientific">Byssothecium circinans</name>
    <dbReference type="NCBI Taxonomy" id="147558"/>
    <lineage>
        <taxon>Eukaryota</taxon>
        <taxon>Fungi</taxon>
        <taxon>Dikarya</taxon>
        <taxon>Ascomycota</taxon>
        <taxon>Pezizomycotina</taxon>
        <taxon>Dothideomycetes</taxon>
        <taxon>Pleosporomycetidae</taxon>
        <taxon>Pleosporales</taxon>
        <taxon>Massarineae</taxon>
        <taxon>Massarinaceae</taxon>
        <taxon>Byssothecium</taxon>
    </lineage>
</organism>
<feature type="transmembrane region" description="Helical" evidence="3">
    <location>
        <begin position="40"/>
        <end position="60"/>
    </location>
</feature>
<dbReference type="InterPro" id="IPR011990">
    <property type="entry name" value="TPR-like_helical_dom_sf"/>
</dbReference>
<keyword evidence="5" id="KW-1185">Reference proteome</keyword>
<evidence type="ECO:0008006" key="6">
    <source>
        <dbReference type="Google" id="ProtNLM"/>
    </source>
</evidence>
<gene>
    <name evidence="4" type="ORF">CC80DRAFT_206913</name>
</gene>
<keyword evidence="1" id="KW-0677">Repeat</keyword>
<dbReference type="InterPro" id="IPR051222">
    <property type="entry name" value="PPR/CCM1_RNA-binding"/>
</dbReference>
<dbReference type="AlphaFoldDB" id="A0A6A5TF46"/>
<accession>A0A6A5TF46</accession>
<reference evidence="4" key="1">
    <citation type="journal article" date="2020" name="Stud. Mycol.">
        <title>101 Dothideomycetes genomes: a test case for predicting lifestyles and emergence of pathogens.</title>
        <authorList>
            <person name="Haridas S."/>
            <person name="Albert R."/>
            <person name="Binder M."/>
            <person name="Bloem J."/>
            <person name="Labutti K."/>
            <person name="Salamov A."/>
            <person name="Andreopoulos B."/>
            <person name="Baker S."/>
            <person name="Barry K."/>
            <person name="Bills G."/>
            <person name="Bluhm B."/>
            <person name="Cannon C."/>
            <person name="Castanera R."/>
            <person name="Culley D."/>
            <person name="Daum C."/>
            <person name="Ezra D."/>
            <person name="Gonzalez J."/>
            <person name="Henrissat B."/>
            <person name="Kuo A."/>
            <person name="Liang C."/>
            <person name="Lipzen A."/>
            <person name="Lutzoni F."/>
            <person name="Magnuson J."/>
            <person name="Mondo S."/>
            <person name="Nolan M."/>
            <person name="Ohm R."/>
            <person name="Pangilinan J."/>
            <person name="Park H.-J."/>
            <person name="Ramirez L."/>
            <person name="Alfaro M."/>
            <person name="Sun H."/>
            <person name="Tritt A."/>
            <person name="Yoshinaga Y."/>
            <person name="Zwiers L.-H."/>
            <person name="Turgeon B."/>
            <person name="Goodwin S."/>
            <person name="Spatafora J."/>
            <person name="Crous P."/>
            <person name="Grigoriev I."/>
        </authorList>
    </citation>
    <scope>NUCLEOTIDE SEQUENCE</scope>
    <source>
        <strain evidence="4">CBS 675.92</strain>
    </source>
</reference>
<feature type="region of interest" description="Disordered" evidence="2">
    <location>
        <begin position="662"/>
        <end position="704"/>
    </location>
</feature>
<evidence type="ECO:0000256" key="1">
    <source>
        <dbReference type="ARBA" id="ARBA00022737"/>
    </source>
</evidence>
<evidence type="ECO:0000256" key="2">
    <source>
        <dbReference type="SAM" id="MobiDB-lite"/>
    </source>
</evidence>
<keyword evidence="3" id="KW-0812">Transmembrane</keyword>
<evidence type="ECO:0000256" key="3">
    <source>
        <dbReference type="SAM" id="Phobius"/>
    </source>
</evidence>
<feature type="region of interest" description="Disordered" evidence="2">
    <location>
        <begin position="80"/>
        <end position="99"/>
    </location>
</feature>
<keyword evidence="3" id="KW-0472">Membrane</keyword>
<dbReference type="EMBL" id="ML977017">
    <property type="protein sequence ID" value="KAF1951443.1"/>
    <property type="molecule type" value="Genomic_DNA"/>
</dbReference>
<dbReference type="Gene3D" id="1.25.40.10">
    <property type="entry name" value="Tetratricopeptide repeat domain"/>
    <property type="match status" value="2"/>
</dbReference>